<reference evidence="7" key="1">
    <citation type="journal article" date="2021" name="Sci. Rep.">
        <title>Diploid genomic architecture of Nitzschia inconspicua, an elite biomass production diatom.</title>
        <authorList>
            <person name="Oliver A."/>
            <person name="Podell S."/>
            <person name="Pinowska A."/>
            <person name="Traller J.C."/>
            <person name="Smith S.R."/>
            <person name="McClure R."/>
            <person name="Beliaev A."/>
            <person name="Bohutskyi P."/>
            <person name="Hill E.A."/>
            <person name="Rabines A."/>
            <person name="Zheng H."/>
            <person name="Allen L.Z."/>
            <person name="Kuo A."/>
            <person name="Grigoriev I.V."/>
            <person name="Allen A.E."/>
            <person name="Hazlebeck D."/>
            <person name="Allen E.E."/>
        </authorList>
    </citation>
    <scope>NUCLEOTIDE SEQUENCE</scope>
    <source>
        <strain evidence="7">Hildebrandi</strain>
    </source>
</reference>
<feature type="compositionally biased region" description="Low complexity" evidence="5">
    <location>
        <begin position="112"/>
        <end position="121"/>
    </location>
</feature>
<comment type="caution">
    <text evidence="7">The sequence shown here is derived from an EMBL/GenBank/DDBJ whole genome shotgun (WGS) entry which is preliminary data.</text>
</comment>
<dbReference type="InterPro" id="IPR017455">
    <property type="entry name" value="Znf_FYVE-rel"/>
</dbReference>
<dbReference type="CDD" id="cd00065">
    <property type="entry name" value="FYVE_like_SF"/>
    <property type="match status" value="1"/>
</dbReference>
<feature type="region of interest" description="Disordered" evidence="5">
    <location>
        <begin position="103"/>
        <end position="123"/>
    </location>
</feature>
<evidence type="ECO:0000256" key="1">
    <source>
        <dbReference type="ARBA" id="ARBA00022723"/>
    </source>
</evidence>
<dbReference type="GO" id="GO:0008270">
    <property type="term" value="F:zinc ion binding"/>
    <property type="evidence" value="ECO:0007669"/>
    <property type="project" value="UniProtKB-KW"/>
</dbReference>
<feature type="compositionally biased region" description="Polar residues" evidence="5">
    <location>
        <begin position="376"/>
        <end position="388"/>
    </location>
</feature>
<feature type="region of interest" description="Disordered" evidence="5">
    <location>
        <begin position="962"/>
        <end position="987"/>
    </location>
</feature>
<evidence type="ECO:0000256" key="5">
    <source>
        <dbReference type="SAM" id="MobiDB-lite"/>
    </source>
</evidence>
<protein>
    <submittedName>
        <fullName evidence="7">FYVE zinc finger domain containing protein</fullName>
    </submittedName>
</protein>
<dbReference type="EMBL" id="JAGRRH010000007">
    <property type="protein sequence ID" value="KAG7366568.1"/>
    <property type="molecule type" value="Genomic_DNA"/>
</dbReference>
<keyword evidence="3" id="KW-0862">Zinc</keyword>
<evidence type="ECO:0000313" key="8">
    <source>
        <dbReference type="Proteomes" id="UP000693970"/>
    </source>
</evidence>
<feature type="compositionally biased region" description="Basic and acidic residues" evidence="5">
    <location>
        <begin position="210"/>
        <end position="223"/>
    </location>
</feature>
<feature type="region of interest" description="Disordered" evidence="5">
    <location>
        <begin position="278"/>
        <end position="539"/>
    </location>
</feature>
<organism evidence="7 8">
    <name type="scientific">Nitzschia inconspicua</name>
    <dbReference type="NCBI Taxonomy" id="303405"/>
    <lineage>
        <taxon>Eukaryota</taxon>
        <taxon>Sar</taxon>
        <taxon>Stramenopiles</taxon>
        <taxon>Ochrophyta</taxon>
        <taxon>Bacillariophyta</taxon>
        <taxon>Bacillariophyceae</taxon>
        <taxon>Bacillariophycidae</taxon>
        <taxon>Bacillariales</taxon>
        <taxon>Bacillariaceae</taxon>
        <taxon>Nitzschia</taxon>
    </lineage>
</organism>
<keyword evidence="1" id="KW-0479">Metal-binding</keyword>
<feature type="region of interest" description="Disordered" evidence="5">
    <location>
        <begin position="142"/>
        <end position="231"/>
    </location>
</feature>
<feature type="compositionally biased region" description="Polar residues" evidence="5">
    <location>
        <begin position="342"/>
        <end position="369"/>
    </location>
</feature>
<evidence type="ECO:0000256" key="2">
    <source>
        <dbReference type="ARBA" id="ARBA00022771"/>
    </source>
</evidence>
<dbReference type="Proteomes" id="UP000693970">
    <property type="component" value="Unassembled WGS sequence"/>
</dbReference>
<gene>
    <name evidence="7" type="ORF">IV203_029238</name>
</gene>
<dbReference type="PROSITE" id="PS50178">
    <property type="entry name" value="ZF_FYVE"/>
    <property type="match status" value="1"/>
</dbReference>
<feature type="compositionally biased region" description="Low complexity" evidence="5">
    <location>
        <begin position="389"/>
        <end position="405"/>
    </location>
</feature>
<accession>A0A9K3Q0H8</accession>
<dbReference type="Pfam" id="PF01363">
    <property type="entry name" value="FYVE"/>
    <property type="match status" value="1"/>
</dbReference>
<name>A0A9K3Q0H8_9STRA</name>
<keyword evidence="2 4" id="KW-0863">Zinc-finger</keyword>
<dbReference type="AlphaFoldDB" id="A0A9K3Q0H8"/>
<feature type="compositionally biased region" description="Polar residues" evidence="5">
    <location>
        <begin position="527"/>
        <end position="538"/>
    </location>
</feature>
<keyword evidence="8" id="KW-1185">Reference proteome</keyword>
<feature type="region of interest" description="Disordered" evidence="5">
    <location>
        <begin position="1"/>
        <end position="72"/>
    </location>
</feature>
<sequence length="987" mass="107507">MPGRIRYVPPSPLHDDEFNDKALADEKRSEGMSEKHSQIDVKSPIEMLVDPKEQTHQLQPEQNGKDQEEVPFESLDQLAPLPFPRGYSETFTAENFTYTEVTVNDDEEDDISQGSSCSSSSEDAFIEVNHDDASVVSTLTLETALMSKKSTKKKKKKKKESKSKKKKNSALSSQERIVEEEECSQSGASEQTDKTGKTQNTAQTSRSKKDRLPKATPGEEIKSVTKRVSAEEVVEVTQQSKRLPALSNMETISTMATSNKTTNAVASTGGDITFLKAQLDSKRAPEADTASESAPPIPQKSDRSAELILPDDNTFDYEGSVKSASTMNSAKKSKATPKGKADSTSACPSTSDVKSKSSQVESTIETPPSKNEVPTLISQKSNTRATPASVSSLKVSSESLKTLKSPVAKVPLPLQQKPSSVSSLKDPPQKPASTNRLQAPPSLMVRPGEQKTKIVQQTNSIPPSPRKPAPVQKLPFPKGSSSAASSNIPTSSLAKKLGDSKQGMNVAGTVARLPTTSTLSEGLARNSGESPQRHSSAATAPGAYHVQGSKMHLASEHSVNLDDFSVPETIVSSKQGKKNARVAQPPISTKNLVVAAELSDDVEAQIEQEVRRRIMASAVQADLVSVESETSMKLPTSGAIGKPAAAVADSKELQKHKGVNERLFGDSRQMVEIAASPESIRKRDYLQWEVKRDPLTNQWIASVTTNQKAMEEGATIEMEMSKVSFATPTQQEAYETGLSNATPLMQRFDHHPTCHCCKSKFAMFRRPSNCRNCGVCICSSCAATWPSKMLPDTYLNKSEKSNVTVCLACDWLARSFHNALLSGNYSLAVDLWSTGNVNLRNPIWLDKKDEAMYPIHLATIGGNLKLVRWLISERYCPLEMIDPKKRSKNQLFLTPVVTSKGLSALEIALLHQRLDIVHYFFVEQGMSMFHQKNIGTDVALANLTSLLNLLPSNFFQGMQMQMTSVQPTEPRPKSAGSPGNLGRSPSL</sequence>
<evidence type="ECO:0000259" key="6">
    <source>
        <dbReference type="PROSITE" id="PS50178"/>
    </source>
</evidence>
<dbReference type="InterPro" id="IPR000306">
    <property type="entry name" value="Znf_FYVE"/>
</dbReference>
<dbReference type="OrthoDB" id="5407799at2759"/>
<feature type="domain" description="FYVE-type" evidence="6">
    <location>
        <begin position="754"/>
        <end position="809"/>
    </location>
</feature>
<reference evidence="7" key="2">
    <citation type="submission" date="2021-04" db="EMBL/GenBank/DDBJ databases">
        <authorList>
            <person name="Podell S."/>
        </authorList>
    </citation>
    <scope>NUCLEOTIDE SEQUENCE</scope>
    <source>
        <strain evidence="7">Hildebrandi</strain>
    </source>
</reference>
<evidence type="ECO:0000256" key="4">
    <source>
        <dbReference type="PROSITE-ProRule" id="PRU00091"/>
    </source>
</evidence>
<feature type="compositionally biased region" description="Basic and acidic residues" evidence="5">
    <location>
        <begin position="13"/>
        <end position="39"/>
    </location>
</feature>
<feature type="compositionally biased region" description="Basic residues" evidence="5">
    <location>
        <begin position="149"/>
        <end position="168"/>
    </location>
</feature>
<evidence type="ECO:0000256" key="3">
    <source>
        <dbReference type="ARBA" id="ARBA00022833"/>
    </source>
</evidence>
<proteinExistence type="predicted"/>
<evidence type="ECO:0000313" key="7">
    <source>
        <dbReference type="EMBL" id="KAG7366568.1"/>
    </source>
</evidence>